<dbReference type="Pfam" id="PF08030">
    <property type="entry name" value="NAD_binding_6"/>
    <property type="match status" value="1"/>
</dbReference>
<protein>
    <submittedName>
        <fullName evidence="12">Cell surface metalloreductase (FreA), putative</fullName>
    </submittedName>
</protein>
<dbReference type="InterPro" id="IPR051410">
    <property type="entry name" value="Ferric/Cupric_Reductase"/>
</dbReference>
<accession>A0A8H3S464</accession>
<evidence type="ECO:0000256" key="8">
    <source>
        <dbReference type="ARBA" id="ARBA00023065"/>
    </source>
</evidence>
<comment type="caution">
    <text evidence="12">The sequence shown here is derived from an EMBL/GenBank/DDBJ whole genome shotgun (WGS) entry which is preliminary data.</text>
</comment>
<evidence type="ECO:0000256" key="7">
    <source>
        <dbReference type="ARBA" id="ARBA00023002"/>
    </source>
</evidence>
<dbReference type="Gene3D" id="3.40.50.80">
    <property type="entry name" value="Nucleotide-binding domain of ferredoxin-NADP reductase (FNR) module"/>
    <property type="match status" value="1"/>
</dbReference>
<keyword evidence="4 10" id="KW-0812">Transmembrane</keyword>
<reference evidence="12 13" key="1">
    <citation type="submission" date="2020-01" db="EMBL/GenBank/DDBJ databases">
        <title>Draft genome sequence of Aspergillus udagawae IFM 46972.</title>
        <authorList>
            <person name="Takahashi H."/>
            <person name="Yaguchi T."/>
        </authorList>
    </citation>
    <scope>NUCLEOTIDE SEQUENCE [LARGE SCALE GENOMIC DNA]</scope>
    <source>
        <strain evidence="12 13">IFM 46972</strain>
    </source>
</reference>
<proteinExistence type="inferred from homology"/>
<evidence type="ECO:0000256" key="3">
    <source>
        <dbReference type="ARBA" id="ARBA00022448"/>
    </source>
</evidence>
<gene>
    <name evidence="12" type="ORF">IFM46972_09047</name>
</gene>
<dbReference type="InterPro" id="IPR039261">
    <property type="entry name" value="FNR_nucleotide-bd"/>
</dbReference>
<evidence type="ECO:0000313" key="13">
    <source>
        <dbReference type="Proteomes" id="UP000465221"/>
    </source>
</evidence>
<dbReference type="InterPro" id="IPR013121">
    <property type="entry name" value="Fe_red_NAD-bd_6"/>
</dbReference>
<dbReference type="Pfam" id="PF08022">
    <property type="entry name" value="FAD_binding_8"/>
    <property type="match status" value="1"/>
</dbReference>
<keyword evidence="5" id="KW-0249">Electron transport</keyword>
<feature type="transmembrane region" description="Helical" evidence="10">
    <location>
        <begin position="119"/>
        <end position="138"/>
    </location>
</feature>
<comment type="similarity">
    <text evidence="2">Belongs to the ferric reductase (FRE) family.</text>
</comment>
<evidence type="ECO:0000313" key="12">
    <source>
        <dbReference type="EMBL" id="GFF50447.1"/>
    </source>
</evidence>
<evidence type="ECO:0000259" key="11">
    <source>
        <dbReference type="PROSITE" id="PS51384"/>
    </source>
</evidence>
<dbReference type="GO" id="GO:0000293">
    <property type="term" value="F:ferric-chelate reductase activity"/>
    <property type="evidence" value="ECO:0007669"/>
    <property type="project" value="UniProtKB-ARBA"/>
</dbReference>
<evidence type="ECO:0000256" key="10">
    <source>
        <dbReference type="SAM" id="Phobius"/>
    </source>
</evidence>
<evidence type="ECO:0000256" key="1">
    <source>
        <dbReference type="ARBA" id="ARBA00004141"/>
    </source>
</evidence>
<dbReference type="GO" id="GO:0015677">
    <property type="term" value="P:copper ion import"/>
    <property type="evidence" value="ECO:0007669"/>
    <property type="project" value="TreeGrafter"/>
</dbReference>
<dbReference type="PANTHER" id="PTHR32361:SF26">
    <property type="entry name" value="FAD-BINDING 8 DOMAIN-CONTAINING PROTEIN-RELATED"/>
    <property type="match status" value="1"/>
</dbReference>
<organism evidence="12 13">
    <name type="scientific">Aspergillus udagawae</name>
    <dbReference type="NCBI Taxonomy" id="91492"/>
    <lineage>
        <taxon>Eukaryota</taxon>
        <taxon>Fungi</taxon>
        <taxon>Dikarya</taxon>
        <taxon>Ascomycota</taxon>
        <taxon>Pezizomycotina</taxon>
        <taxon>Eurotiomycetes</taxon>
        <taxon>Eurotiomycetidae</taxon>
        <taxon>Eurotiales</taxon>
        <taxon>Aspergillaceae</taxon>
        <taxon>Aspergillus</taxon>
        <taxon>Aspergillus subgen. Fumigati</taxon>
    </lineage>
</organism>
<dbReference type="CDD" id="cd06186">
    <property type="entry name" value="NOX_Duox_like_FAD_NADP"/>
    <property type="match status" value="1"/>
</dbReference>
<feature type="transmembrane region" description="Helical" evidence="10">
    <location>
        <begin position="150"/>
        <end position="170"/>
    </location>
</feature>
<evidence type="ECO:0000256" key="6">
    <source>
        <dbReference type="ARBA" id="ARBA00022989"/>
    </source>
</evidence>
<sequence length="517" mass="57343">MDALAIYAIVAGGIFAGLFLARTLSTLAKWSTFFSILLARHLTLPFIVHRHQLLGPWTRASVLIHLSYAAINAFLVVFRADSLTGAGRRAGELALVNLIFPLSAIHLSNSSCRKIHRATGWMATALLAVHVVVAVQDHGFSFPLSEMQNLFTMIGAASLGAVALLSISWFRRWSYEVFLRSHQIFAILFVYGTWRHLPSANRPPKLYLLIALALSGTTSFLELVTLLYRNGLFAGRGCPRAIVTFKVREVKEADPVVTATQIRIVLPRPVTVEAGQYINIWIPSVGLWSWTQTHPFTVTSWSRSAQDTLDLLVQPRRGLSADLLRYAPMAEESSISFLALFTGPHGTSEDVSHYESILVIASGFGIAAAVPYLKKMIYGYNTCTSQVRRLHLVWQVGSIGEVAAAQGLLNNLLKDDIVDEGYILNISIYVGDGLEQNKLPFGQHERVCLYRSVPDYDSIISLEASGDQVERLPNVQEEHGRTLVMADELRDQLRETVKAYLHRGVNLSELEYQPSAD</sequence>
<dbReference type="Proteomes" id="UP000465221">
    <property type="component" value="Unassembled WGS sequence"/>
</dbReference>
<keyword evidence="8" id="KW-0406">Ion transport</keyword>
<comment type="subcellular location">
    <subcellularLocation>
        <location evidence="1">Membrane</location>
        <topology evidence="1">Multi-pass membrane protein</topology>
    </subcellularLocation>
</comment>
<dbReference type="InterPro" id="IPR017927">
    <property type="entry name" value="FAD-bd_FR_type"/>
</dbReference>
<evidence type="ECO:0000256" key="2">
    <source>
        <dbReference type="ARBA" id="ARBA00006278"/>
    </source>
</evidence>
<dbReference type="GO" id="GO:0006879">
    <property type="term" value="P:intracellular iron ion homeostasis"/>
    <property type="evidence" value="ECO:0007669"/>
    <property type="project" value="TreeGrafter"/>
</dbReference>
<evidence type="ECO:0000256" key="4">
    <source>
        <dbReference type="ARBA" id="ARBA00022692"/>
    </source>
</evidence>
<dbReference type="Pfam" id="PF01794">
    <property type="entry name" value="Ferric_reduct"/>
    <property type="match status" value="1"/>
</dbReference>
<dbReference type="FunFam" id="3.40.50.80:FF:000071">
    <property type="entry name" value="Cell surface metalloreductase (FreA), putative"/>
    <property type="match status" value="1"/>
</dbReference>
<evidence type="ECO:0000256" key="5">
    <source>
        <dbReference type="ARBA" id="ARBA00022982"/>
    </source>
</evidence>
<dbReference type="AlphaFoldDB" id="A0A8H3S464"/>
<feature type="transmembrane region" description="Helical" evidence="10">
    <location>
        <begin position="60"/>
        <end position="78"/>
    </location>
</feature>
<keyword evidence="6 10" id="KW-1133">Transmembrane helix</keyword>
<feature type="domain" description="FAD-binding FR-type" evidence="11">
    <location>
        <begin position="240"/>
        <end position="351"/>
    </location>
</feature>
<dbReference type="InterPro" id="IPR013130">
    <property type="entry name" value="Fe3_Rdtase_TM_dom"/>
</dbReference>
<dbReference type="EMBL" id="BLKC01000084">
    <property type="protein sequence ID" value="GFF50447.1"/>
    <property type="molecule type" value="Genomic_DNA"/>
</dbReference>
<dbReference type="PANTHER" id="PTHR32361">
    <property type="entry name" value="FERRIC/CUPRIC REDUCTASE TRANSMEMBRANE COMPONENT"/>
    <property type="match status" value="1"/>
</dbReference>
<keyword evidence="9 10" id="KW-0472">Membrane</keyword>
<dbReference type="GO" id="GO:0005886">
    <property type="term" value="C:plasma membrane"/>
    <property type="evidence" value="ECO:0007669"/>
    <property type="project" value="TreeGrafter"/>
</dbReference>
<keyword evidence="7" id="KW-0560">Oxidoreductase</keyword>
<dbReference type="GO" id="GO:0006826">
    <property type="term" value="P:iron ion transport"/>
    <property type="evidence" value="ECO:0007669"/>
    <property type="project" value="TreeGrafter"/>
</dbReference>
<evidence type="ECO:0000256" key="9">
    <source>
        <dbReference type="ARBA" id="ARBA00023136"/>
    </source>
</evidence>
<dbReference type="InterPro" id="IPR013112">
    <property type="entry name" value="FAD-bd_8"/>
</dbReference>
<feature type="transmembrane region" description="Helical" evidence="10">
    <location>
        <begin position="206"/>
        <end position="228"/>
    </location>
</feature>
<name>A0A8H3S464_9EURO</name>
<keyword evidence="3" id="KW-0813">Transport</keyword>
<feature type="transmembrane region" description="Helical" evidence="10">
    <location>
        <begin position="5"/>
        <end position="24"/>
    </location>
</feature>
<dbReference type="PROSITE" id="PS51384">
    <property type="entry name" value="FAD_FR"/>
    <property type="match status" value="1"/>
</dbReference>